<dbReference type="AlphaFoldDB" id="A0A9W9FZ47"/>
<feature type="region of interest" description="Disordered" evidence="1">
    <location>
        <begin position="1"/>
        <end position="67"/>
    </location>
</feature>
<reference evidence="2" key="1">
    <citation type="submission" date="2022-11" db="EMBL/GenBank/DDBJ databases">
        <authorList>
            <person name="Petersen C."/>
        </authorList>
    </citation>
    <scope>NUCLEOTIDE SEQUENCE</scope>
    <source>
        <strain evidence="2">IBT 30069</strain>
    </source>
</reference>
<evidence type="ECO:0000313" key="3">
    <source>
        <dbReference type="Proteomes" id="UP001149165"/>
    </source>
</evidence>
<accession>A0A9W9FZ47</accession>
<keyword evidence="3" id="KW-1185">Reference proteome</keyword>
<feature type="compositionally biased region" description="Basic and acidic residues" evidence="1">
    <location>
        <begin position="1"/>
        <end position="16"/>
    </location>
</feature>
<proteinExistence type="predicted"/>
<evidence type="ECO:0000313" key="2">
    <source>
        <dbReference type="EMBL" id="KAJ5108232.1"/>
    </source>
</evidence>
<organism evidence="2 3">
    <name type="scientific">Penicillium angulare</name>
    <dbReference type="NCBI Taxonomy" id="116970"/>
    <lineage>
        <taxon>Eukaryota</taxon>
        <taxon>Fungi</taxon>
        <taxon>Dikarya</taxon>
        <taxon>Ascomycota</taxon>
        <taxon>Pezizomycotina</taxon>
        <taxon>Eurotiomycetes</taxon>
        <taxon>Eurotiomycetidae</taxon>
        <taxon>Eurotiales</taxon>
        <taxon>Aspergillaceae</taxon>
        <taxon>Penicillium</taxon>
    </lineage>
</organism>
<reference evidence="2" key="2">
    <citation type="journal article" date="2023" name="IMA Fungus">
        <title>Comparative genomic study of the Penicillium genus elucidates a diverse pangenome and 15 lateral gene transfer events.</title>
        <authorList>
            <person name="Petersen C."/>
            <person name="Sorensen T."/>
            <person name="Nielsen M.R."/>
            <person name="Sondergaard T.E."/>
            <person name="Sorensen J.L."/>
            <person name="Fitzpatrick D.A."/>
            <person name="Frisvad J.C."/>
            <person name="Nielsen K.L."/>
        </authorList>
    </citation>
    <scope>NUCLEOTIDE SEQUENCE</scope>
    <source>
        <strain evidence="2">IBT 30069</strain>
    </source>
</reference>
<feature type="compositionally biased region" description="Basic and acidic residues" evidence="1">
    <location>
        <begin position="41"/>
        <end position="58"/>
    </location>
</feature>
<dbReference type="EMBL" id="JAPQKH010000003">
    <property type="protein sequence ID" value="KAJ5108232.1"/>
    <property type="molecule type" value="Genomic_DNA"/>
</dbReference>
<gene>
    <name evidence="2" type="ORF">N7456_004907</name>
</gene>
<name>A0A9W9FZ47_9EURO</name>
<comment type="caution">
    <text evidence="2">The sequence shown here is derived from an EMBL/GenBank/DDBJ whole genome shotgun (WGS) entry which is preliminary data.</text>
</comment>
<evidence type="ECO:0000256" key="1">
    <source>
        <dbReference type="SAM" id="MobiDB-lite"/>
    </source>
</evidence>
<protein>
    <submittedName>
        <fullName evidence="2">Uncharacterized protein</fullName>
    </submittedName>
</protein>
<dbReference type="Proteomes" id="UP001149165">
    <property type="component" value="Unassembled WGS sequence"/>
</dbReference>
<sequence length="220" mass="25027">MDLEQRRPSTPSKERIATLFHFPPDEEDNADRPSSKRPRIHHDWSSLDSEKQHYRDDQVAAAPSAPMFPSFSTSVATELVDSTRPTPIDKDIENQNPTEFSIGDTLRRWHRDEPSTVAPDAFTETKKQESQKEQMQVSVHFIADVIECLQRVSDCLGTNHHDINTCRAALQLAIEIMQHRCEDVIAGRETAKNHVQGSMLTSTLRKRTCNCAANKDDLYD</sequence>